<dbReference type="SMART" id="SM00267">
    <property type="entry name" value="GGDEF"/>
    <property type="match status" value="1"/>
</dbReference>
<dbReference type="SUPFAM" id="SSF141868">
    <property type="entry name" value="EAL domain-like"/>
    <property type="match status" value="1"/>
</dbReference>
<dbReference type="Proteomes" id="UP000248555">
    <property type="component" value="Unassembled WGS sequence"/>
</dbReference>
<dbReference type="Pfam" id="PF00989">
    <property type="entry name" value="PAS"/>
    <property type="match status" value="1"/>
</dbReference>
<dbReference type="InterPro" id="IPR013767">
    <property type="entry name" value="PAS_fold"/>
</dbReference>
<dbReference type="InterPro" id="IPR001610">
    <property type="entry name" value="PAC"/>
</dbReference>
<dbReference type="Gene3D" id="3.20.20.450">
    <property type="entry name" value="EAL domain"/>
    <property type="match status" value="1"/>
</dbReference>
<sequence>MPAMQFVLDCEGIIIDVNDFTLDCLGYEREELIGFSILKIVHEEDQDDVHKQLQYLSQTKPNDVHTLELRKVAKNGLSLFMKDFVRVMQTGEGKSVLLITCYNITKHKRAEQMLAAQKKILEKITQGIPVAIILHELARTVETIDPDAICSILLLDEDGKRLYHKTAPSLPKEYIDAMNGFYIGPNAGSCGTAAFYQETVIVSNIETDPRWHDFKHLALPHGLRACWAVPIFSSTKQVLGTLAIYHRQVREPTEEDLEVIRTFSLLAGLALEQAQMKNELLESKQRYQSLFEHNQDAVFSLRLDGSVSSVNQAAVNISGYSRDELLTMNFQPLVVPEDLDKSIELFEKAAKGDSQNYDIRIRTKNNDLLYLTVTSVPIVVNNQITGVFSIAKNITERVEHGERIREMAYFDALTGLPNRRMFQEHIFKAISEAKRTSSMFALLYMDLDRFKHVNDSLGHTVGDIVLQQVAAILQEEMQHKGIVSRMGGDEFAILLAPIQTKEEAIDTANRILRVFEEPIQINDIDLLITPSIGIAFYPDDGVDAETLLKHADVAMYEAKRNGKNGYYVHSNEVARPTVEHIVLLSDLRKAIKNDELTIVFQPIINVLTKKIVAMEALVRWYHPEQGIIPPNLFIPLAEESGLIVPIGESIVRKALKQQQAWVEEGLEPIRIAVNVSVKELQDQYFTRRIEAALQDIKAAPEWLELEITENMMIYNEATILNNLRRIKELGVRLSIDDFGTGYSSLGYLKRLDVDTLKIDQSFIRDCPHSHDGRAITETIIALAHHLHMNVIAEGVENHEQLQYLADKGCHEAQGYFISPPLESKQAKLLLQKGIN</sequence>
<accession>A0A327YRF6</accession>
<dbReference type="InterPro" id="IPR012226">
    <property type="entry name" value="Diguanyl_cyclase/Pdiesterase"/>
</dbReference>
<dbReference type="SMART" id="SM00086">
    <property type="entry name" value="PAC"/>
    <property type="match status" value="1"/>
</dbReference>
<evidence type="ECO:0000259" key="2">
    <source>
        <dbReference type="PROSITE" id="PS50113"/>
    </source>
</evidence>
<feature type="domain" description="PAS" evidence="1">
    <location>
        <begin position="1"/>
        <end position="60"/>
    </location>
</feature>
<evidence type="ECO:0000259" key="4">
    <source>
        <dbReference type="PROSITE" id="PS50887"/>
    </source>
</evidence>
<feature type="domain" description="EAL" evidence="3">
    <location>
        <begin position="580"/>
        <end position="834"/>
    </location>
</feature>
<dbReference type="Gene3D" id="3.30.70.270">
    <property type="match status" value="1"/>
</dbReference>
<dbReference type="PROSITE" id="PS50113">
    <property type="entry name" value="PAC"/>
    <property type="match status" value="1"/>
</dbReference>
<feature type="domain" description="GGDEF" evidence="4">
    <location>
        <begin position="438"/>
        <end position="571"/>
    </location>
</feature>
<dbReference type="InterPro" id="IPR001633">
    <property type="entry name" value="EAL_dom"/>
</dbReference>
<dbReference type="Pfam" id="PF08447">
    <property type="entry name" value="PAS_3"/>
    <property type="match status" value="1"/>
</dbReference>
<dbReference type="Pfam" id="PF13185">
    <property type="entry name" value="GAF_2"/>
    <property type="match status" value="1"/>
</dbReference>
<gene>
    <name evidence="5" type="ORF">B0I26_101482</name>
</gene>
<dbReference type="GO" id="GO:0006355">
    <property type="term" value="P:regulation of DNA-templated transcription"/>
    <property type="evidence" value="ECO:0007669"/>
    <property type="project" value="InterPro"/>
</dbReference>
<reference evidence="5 6" key="1">
    <citation type="submission" date="2018-06" db="EMBL/GenBank/DDBJ databases">
        <title>Genomic Encyclopedia of Type Strains, Phase III (KMG-III): the genomes of soil and plant-associated and newly described type strains.</title>
        <authorList>
            <person name="Whitman W."/>
        </authorList>
    </citation>
    <scope>NUCLEOTIDE SEQUENCE [LARGE SCALE GENOMIC DNA]</scope>
    <source>
        <strain evidence="5 6">CGMCC 1.8979</strain>
    </source>
</reference>
<dbReference type="FunFam" id="3.20.20.450:FF:000001">
    <property type="entry name" value="Cyclic di-GMP phosphodiesterase yahA"/>
    <property type="match status" value="1"/>
</dbReference>
<protein>
    <submittedName>
        <fullName evidence="5">PAS domain S-box-containing protein/diguanylate cyclase (GGDEF)-like protein</fullName>
    </submittedName>
</protein>
<dbReference type="InterPro" id="IPR000160">
    <property type="entry name" value="GGDEF_dom"/>
</dbReference>
<proteinExistence type="predicted"/>
<dbReference type="PROSITE" id="PS50887">
    <property type="entry name" value="GGDEF"/>
    <property type="match status" value="1"/>
</dbReference>
<dbReference type="Pfam" id="PF00990">
    <property type="entry name" value="GGDEF"/>
    <property type="match status" value="1"/>
</dbReference>
<evidence type="ECO:0000259" key="3">
    <source>
        <dbReference type="PROSITE" id="PS50883"/>
    </source>
</evidence>
<name>A0A327YRF6_9BACL</name>
<organism evidence="5 6">
    <name type="scientific">Paranoxybacillus vitaminiphilus</name>
    <dbReference type="NCBI Taxonomy" id="581036"/>
    <lineage>
        <taxon>Bacteria</taxon>
        <taxon>Bacillati</taxon>
        <taxon>Bacillota</taxon>
        <taxon>Bacilli</taxon>
        <taxon>Bacillales</taxon>
        <taxon>Anoxybacillaceae</taxon>
        <taxon>Paranoxybacillus</taxon>
    </lineage>
</organism>
<dbReference type="Gene3D" id="3.30.450.20">
    <property type="entry name" value="PAS domain"/>
    <property type="match status" value="2"/>
</dbReference>
<evidence type="ECO:0000313" key="6">
    <source>
        <dbReference type="Proteomes" id="UP000248555"/>
    </source>
</evidence>
<dbReference type="SUPFAM" id="SSF55785">
    <property type="entry name" value="PYP-like sensor domain (PAS domain)"/>
    <property type="match status" value="2"/>
</dbReference>
<dbReference type="PANTHER" id="PTHR44757">
    <property type="entry name" value="DIGUANYLATE CYCLASE DGCP"/>
    <property type="match status" value="1"/>
</dbReference>
<dbReference type="InterPro" id="IPR003018">
    <property type="entry name" value="GAF"/>
</dbReference>
<dbReference type="NCBIfam" id="TIGR00254">
    <property type="entry name" value="GGDEF"/>
    <property type="match status" value="1"/>
</dbReference>
<dbReference type="EMBL" id="QLMH01000001">
    <property type="protein sequence ID" value="RAK23520.1"/>
    <property type="molecule type" value="Genomic_DNA"/>
</dbReference>
<dbReference type="CDD" id="cd00130">
    <property type="entry name" value="PAS"/>
    <property type="match status" value="2"/>
</dbReference>
<feature type="domain" description="PAS" evidence="1">
    <location>
        <begin position="283"/>
        <end position="353"/>
    </location>
</feature>
<feature type="domain" description="PAC" evidence="2">
    <location>
        <begin position="355"/>
        <end position="406"/>
    </location>
</feature>
<dbReference type="PROSITE" id="PS50112">
    <property type="entry name" value="PAS"/>
    <property type="match status" value="2"/>
</dbReference>
<dbReference type="Pfam" id="PF00563">
    <property type="entry name" value="EAL"/>
    <property type="match status" value="1"/>
</dbReference>
<dbReference type="SMART" id="SM00065">
    <property type="entry name" value="GAF"/>
    <property type="match status" value="1"/>
</dbReference>
<dbReference type="AlphaFoldDB" id="A0A327YRF6"/>
<dbReference type="SUPFAM" id="SSF55781">
    <property type="entry name" value="GAF domain-like"/>
    <property type="match status" value="1"/>
</dbReference>
<dbReference type="PIRSF" id="PIRSF005925">
    <property type="entry name" value="Dos"/>
    <property type="match status" value="1"/>
</dbReference>
<keyword evidence="6" id="KW-1185">Reference proteome</keyword>
<dbReference type="InterPro" id="IPR013655">
    <property type="entry name" value="PAS_fold_3"/>
</dbReference>
<comment type="caution">
    <text evidence="5">The sequence shown here is derived from an EMBL/GenBank/DDBJ whole genome shotgun (WGS) entry which is preliminary data.</text>
</comment>
<dbReference type="NCBIfam" id="TIGR00229">
    <property type="entry name" value="sensory_box"/>
    <property type="match status" value="2"/>
</dbReference>
<dbReference type="InterPro" id="IPR029016">
    <property type="entry name" value="GAF-like_dom_sf"/>
</dbReference>
<dbReference type="Gene3D" id="3.30.450.40">
    <property type="match status" value="1"/>
</dbReference>
<dbReference type="InterPro" id="IPR029787">
    <property type="entry name" value="Nucleotide_cyclase"/>
</dbReference>
<evidence type="ECO:0000313" key="5">
    <source>
        <dbReference type="EMBL" id="RAK23520.1"/>
    </source>
</evidence>
<dbReference type="InterPro" id="IPR052155">
    <property type="entry name" value="Biofilm_reg_signaling"/>
</dbReference>
<dbReference type="SMART" id="SM00052">
    <property type="entry name" value="EAL"/>
    <property type="match status" value="1"/>
</dbReference>
<dbReference type="PANTHER" id="PTHR44757:SF2">
    <property type="entry name" value="BIOFILM ARCHITECTURE MAINTENANCE PROTEIN MBAA"/>
    <property type="match status" value="1"/>
</dbReference>
<dbReference type="InterPro" id="IPR043128">
    <property type="entry name" value="Rev_trsase/Diguanyl_cyclase"/>
</dbReference>
<dbReference type="SUPFAM" id="SSF55073">
    <property type="entry name" value="Nucleotide cyclase"/>
    <property type="match status" value="1"/>
</dbReference>
<evidence type="ECO:0000259" key="1">
    <source>
        <dbReference type="PROSITE" id="PS50112"/>
    </source>
</evidence>
<dbReference type="InterPro" id="IPR035919">
    <property type="entry name" value="EAL_sf"/>
</dbReference>
<dbReference type="PROSITE" id="PS50883">
    <property type="entry name" value="EAL"/>
    <property type="match status" value="1"/>
</dbReference>
<dbReference type="CDD" id="cd01948">
    <property type="entry name" value="EAL"/>
    <property type="match status" value="1"/>
</dbReference>
<dbReference type="CDD" id="cd01949">
    <property type="entry name" value="GGDEF"/>
    <property type="match status" value="1"/>
</dbReference>
<dbReference type="SMART" id="SM00091">
    <property type="entry name" value="PAS"/>
    <property type="match status" value="2"/>
</dbReference>
<dbReference type="FunFam" id="3.30.70.270:FF:000001">
    <property type="entry name" value="Diguanylate cyclase domain protein"/>
    <property type="match status" value="1"/>
</dbReference>
<dbReference type="InterPro" id="IPR000014">
    <property type="entry name" value="PAS"/>
</dbReference>
<dbReference type="InterPro" id="IPR000700">
    <property type="entry name" value="PAS-assoc_C"/>
</dbReference>
<dbReference type="InterPro" id="IPR035965">
    <property type="entry name" value="PAS-like_dom_sf"/>
</dbReference>